<reference evidence="3" key="1">
    <citation type="submission" date="2019-12" db="EMBL/GenBank/DDBJ databases">
        <title>Complete genome of Terracaulis silvestris 0127_4.</title>
        <authorList>
            <person name="Vieira S."/>
            <person name="Riedel T."/>
            <person name="Sproer C."/>
            <person name="Pascual J."/>
            <person name="Boedeker C."/>
            <person name="Overmann J."/>
        </authorList>
    </citation>
    <scope>NUCLEOTIDE SEQUENCE [LARGE SCALE GENOMIC DNA]</scope>
    <source>
        <strain evidence="3">0127_4</strain>
    </source>
</reference>
<dbReference type="InterPro" id="IPR009081">
    <property type="entry name" value="PP-bd_ACP"/>
</dbReference>
<organism evidence="2 3">
    <name type="scientific">Terricaulis silvestris</name>
    <dbReference type="NCBI Taxonomy" id="2686094"/>
    <lineage>
        <taxon>Bacteria</taxon>
        <taxon>Pseudomonadati</taxon>
        <taxon>Pseudomonadota</taxon>
        <taxon>Alphaproteobacteria</taxon>
        <taxon>Caulobacterales</taxon>
        <taxon>Caulobacteraceae</taxon>
        <taxon>Terricaulis</taxon>
    </lineage>
</organism>
<protein>
    <submittedName>
        <fullName evidence="2">D-alanine--poly(Phosphoribitol) ligase subunit 2</fullName>
    </submittedName>
</protein>
<proteinExistence type="predicted"/>
<name>A0A6I6MHW2_9CAUL</name>
<dbReference type="Proteomes" id="UP000431269">
    <property type="component" value="Chromosome"/>
</dbReference>
<feature type="domain" description="Carrier" evidence="1">
    <location>
        <begin position="1"/>
        <end position="81"/>
    </location>
</feature>
<dbReference type="Gene3D" id="1.10.1200.10">
    <property type="entry name" value="ACP-like"/>
    <property type="match status" value="1"/>
</dbReference>
<accession>A0A6I6MHW2</accession>
<dbReference type="InterPro" id="IPR036736">
    <property type="entry name" value="ACP-like_sf"/>
</dbReference>
<sequence>MSSVEQTIKAHILSEYLIGEDPDALATTTPLITSGILDSMAVLKLVLFLEEQFTISVDPHETTEEHMDTIEKIALFVRSKNASLA</sequence>
<evidence type="ECO:0000313" key="2">
    <source>
        <dbReference type="EMBL" id="QGZ94049.1"/>
    </source>
</evidence>
<dbReference type="SUPFAM" id="SSF47336">
    <property type="entry name" value="ACP-like"/>
    <property type="match status" value="1"/>
</dbReference>
<keyword evidence="2" id="KW-0436">Ligase</keyword>
<evidence type="ECO:0000313" key="3">
    <source>
        <dbReference type="Proteomes" id="UP000431269"/>
    </source>
</evidence>
<dbReference type="AlphaFoldDB" id="A0A6I6MHW2"/>
<dbReference type="EMBL" id="CP047045">
    <property type="protein sequence ID" value="QGZ94049.1"/>
    <property type="molecule type" value="Genomic_DNA"/>
</dbReference>
<keyword evidence="3" id="KW-1185">Reference proteome</keyword>
<dbReference type="RefSeq" id="WP_158765016.1">
    <property type="nucleotide sequence ID" value="NZ_CP047045.1"/>
</dbReference>
<dbReference type="PROSITE" id="PS50075">
    <property type="entry name" value="CARRIER"/>
    <property type="match status" value="1"/>
</dbReference>
<dbReference type="GO" id="GO:0016874">
    <property type="term" value="F:ligase activity"/>
    <property type="evidence" value="ECO:0007669"/>
    <property type="project" value="UniProtKB-KW"/>
</dbReference>
<gene>
    <name evidence="2" type="ORF">DSM104635_00865</name>
</gene>
<dbReference type="KEGG" id="tsv:DSM104635_00865"/>
<evidence type="ECO:0000259" key="1">
    <source>
        <dbReference type="PROSITE" id="PS50075"/>
    </source>
</evidence>